<keyword evidence="6" id="KW-1185">Reference proteome</keyword>
<evidence type="ECO:0000256" key="1">
    <source>
        <dbReference type="ARBA" id="ARBA00022777"/>
    </source>
</evidence>
<sequence length="592" mass="66691">MKLSKFSIKKQFKIILACLLVLCFALATISYMALDNLMVKNATAYARNTAQKFDDEMQYLFKRIDSIFTSLLFDQNIERLMLSPYTEDTQRYINSTLVQFSSYSIMNQDISDIALITDELSWSNFFDSKTLLKFAQTIGGKYGTQSFGIQSTPLKISNAPEGQRLVFGRNVYGMHDSAHYGEHLGSIVLSIDPAKSPISLPRAERGSTSFVLADSDGDIFPFNCSAEIGADILAQSGQLSEFCQDDTCVLETQDYLIYITPVPDAGYYMISAIDRQALNHDVIQASIWIVLVVLAAFSILVALMYTILRNMVTPLEQFSRYIQQIKESPLSGQYKELVLDGCSEIRTLNQSFAELLEEEERLTAELYDATVNLYETKLGKKQAELDFLRSQINPHFLYNALESIRDIAVEQNTPEIASIAGAMGKLFRYNVKGSAIVPLKQEFEITQAYLDIQQARFPDKLNVIYSIRENVKDVPMIKFLLQPLVENAVYHGLEPKSEKGTLFIGARLQEEALLITIQDDGVGIPEGQLKTLREQLAGMTRVNDFTGRHVGLLNVQHRILLTYGVKYGITVESQEGIGTRVLLRIPYEEKLQ</sequence>
<dbReference type="GO" id="GO:0000155">
    <property type="term" value="F:phosphorelay sensor kinase activity"/>
    <property type="evidence" value="ECO:0007669"/>
    <property type="project" value="InterPro"/>
</dbReference>
<evidence type="ECO:0000256" key="2">
    <source>
        <dbReference type="ARBA" id="ARBA00023012"/>
    </source>
</evidence>
<feature type="transmembrane region" description="Helical" evidence="3">
    <location>
        <begin position="12"/>
        <end position="34"/>
    </location>
</feature>
<organism evidence="5 6">
    <name type="scientific">Hydrogenoanaerobacterium saccharovorans</name>
    <dbReference type="NCBI Taxonomy" id="474960"/>
    <lineage>
        <taxon>Bacteria</taxon>
        <taxon>Bacillati</taxon>
        <taxon>Bacillota</taxon>
        <taxon>Clostridia</taxon>
        <taxon>Eubacteriales</taxon>
        <taxon>Oscillospiraceae</taxon>
        <taxon>Hydrogenoanaerobacterium</taxon>
    </lineage>
</organism>
<name>A0A1H8AXS8_9FIRM</name>
<proteinExistence type="predicted"/>
<keyword evidence="3" id="KW-0812">Transmembrane</keyword>
<dbReference type="RefSeq" id="WP_092753385.1">
    <property type="nucleotide sequence ID" value="NZ_FOCG01000001.1"/>
</dbReference>
<dbReference type="OrthoDB" id="138378at2"/>
<dbReference type="SUPFAM" id="SSF55874">
    <property type="entry name" value="ATPase domain of HSP90 chaperone/DNA topoisomerase II/histidine kinase"/>
    <property type="match status" value="1"/>
</dbReference>
<dbReference type="InterPro" id="IPR005467">
    <property type="entry name" value="His_kinase_dom"/>
</dbReference>
<keyword evidence="3" id="KW-0472">Membrane</keyword>
<dbReference type="InterPro" id="IPR036890">
    <property type="entry name" value="HATPase_C_sf"/>
</dbReference>
<dbReference type="PANTHER" id="PTHR34220">
    <property type="entry name" value="SENSOR HISTIDINE KINASE YPDA"/>
    <property type="match status" value="1"/>
</dbReference>
<keyword evidence="1" id="KW-0418">Kinase</keyword>
<reference evidence="5 6" key="1">
    <citation type="submission" date="2016-10" db="EMBL/GenBank/DDBJ databases">
        <authorList>
            <person name="de Groot N.N."/>
        </authorList>
    </citation>
    <scope>NUCLEOTIDE SEQUENCE [LARGE SCALE GENOMIC DNA]</scope>
    <source>
        <strain evidence="5 6">CGMCC 1.5070</strain>
    </source>
</reference>
<dbReference type="Pfam" id="PF02518">
    <property type="entry name" value="HATPase_c"/>
    <property type="match status" value="1"/>
</dbReference>
<dbReference type="AlphaFoldDB" id="A0A1H8AXS8"/>
<dbReference type="SMART" id="SM00387">
    <property type="entry name" value="HATPase_c"/>
    <property type="match status" value="1"/>
</dbReference>
<evidence type="ECO:0000313" key="5">
    <source>
        <dbReference type="EMBL" id="SEM75581.1"/>
    </source>
</evidence>
<dbReference type="EMBL" id="FOCG01000001">
    <property type="protein sequence ID" value="SEM75581.1"/>
    <property type="molecule type" value="Genomic_DNA"/>
</dbReference>
<accession>A0A1H8AXS8</accession>
<dbReference type="Proteomes" id="UP000199158">
    <property type="component" value="Unassembled WGS sequence"/>
</dbReference>
<feature type="domain" description="Histidine kinase" evidence="4">
    <location>
        <begin position="480"/>
        <end position="589"/>
    </location>
</feature>
<keyword evidence="2" id="KW-0902">Two-component regulatory system</keyword>
<dbReference type="InterPro" id="IPR010559">
    <property type="entry name" value="Sig_transdc_His_kin_internal"/>
</dbReference>
<dbReference type="Pfam" id="PF06580">
    <property type="entry name" value="His_kinase"/>
    <property type="match status" value="1"/>
</dbReference>
<dbReference type="Gene3D" id="3.30.565.10">
    <property type="entry name" value="Histidine kinase-like ATPase, C-terminal domain"/>
    <property type="match status" value="1"/>
</dbReference>
<dbReference type="STRING" id="474960.SAMN05216180_1607"/>
<dbReference type="Gene3D" id="6.10.340.10">
    <property type="match status" value="1"/>
</dbReference>
<dbReference type="GO" id="GO:0016020">
    <property type="term" value="C:membrane"/>
    <property type="evidence" value="ECO:0007669"/>
    <property type="project" value="InterPro"/>
</dbReference>
<keyword evidence="3" id="KW-1133">Transmembrane helix</keyword>
<evidence type="ECO:0000259" key="4">
    <source>
        <dbReference type="PROSITE" id="PS50109"/>
    </source>
</evidence>
<dbReference type="PANTHER" id="PTHR34220:SF7">
    <property type="entry name" value="SENSOR HISTIDINE KINASE YPDA"/>
    <property type="match status" value="1"/>
</dbReference>
<keyword evidence="1" id="KW-0808">Transferase</keyword>
<protein>
    <submittedName>
        <fullName evidence="5">HAMP domain-containing protein</fullName>
    </submittedName>
</protein>
<feature type="transmembrane region" description="Helical" evidence="3">
    <location>
        <begin position="285"/>
        <end position="308"/>
    </location>
</feature>
<dbReference type="InterPro" id="IPR050640">
    <property type="entry name" value="Bact_2-comp_sensor_kinase"/>
</dbReference>
<evidence type="ECO:0000256" key="3">
    <source>
        <dbReference type="SAM" id="Phobius"/>
    </source>
</evidence>
<gene>
    <name evidence="5" type="ORF">SAMN05216180_1607</name>
</gene>
<dbReference type="InterPro" id="IPR003594">
    <property type="entry name" value="HATPase_dom"/>
</dbReference>
<evidence type="ECO:0000313" key="6">
    <source>
        <dbReference type="Proteomes" id="UP000199158"/>
    </source>
</evidence>
<dbReference type="PROSITE" id="PS50109">
    <property type="entry name" value="HIS_KIN"/>
    <property type="match status" value="1"/>
</dbReference>